<organism evidence="4 5">
    <name type="scientific">Roseisalinus antarcticus</name>
    <dbReference type="NCBI Taxonomy" id="254357"/>
    <lineage>
        <taxon>Bacteria</taxon>
        <taxon>Pseudomonadati</taxon>
        <taxon>Pseudomonadota</taxon>
        <taxon>Alphaproteobacteria</taxon>
        <taxon>Rhodobacterales</taxon>
        <taxon>Roseobacteraceae</taxon>
        <taxon>Roseisalinus</taxon>
    </lineage>
</organism>
<dbReference type="PANTHER" id="PTHR43420:SF12">
    <property type="entry name" value="N-ACETYLTRANSFERASE DOMAIN-CONTAINING PROTEIN"/>
    <property type="match status" value="1"/>
</dbReference>
<dbReference type="GO" id="GO:0016747">
    <property type="term" value="F:acyltransferase activity, transferring groups other than amino-acyl groups"/>
    <property type="evidence" value="ECO:0007669"/>
    <property type="project" value="InterPro"/>
</dbReference>
<dbReference type="AlphaFoldDB" id="A0A1Y5RS83"/>
<dbReference type="Proteomes" id="UP000193900">
    <property type="component" value="Unassembled WGS sequence"/>
</dbReference>
<dbReference type="PROSITE" id="PS51186">
    <property type="entry name" value="GNAT"/>
    <property type="match status" value="1"/>
</dbReference>
<protein>
    <submittedName>
        <fullName evidence="4">Ribosomal-protein-alanine N-acetyltransferase</fullName>
    </submittedName>
</protein>
<reference evidence="4 5" key="1">
    <citation type="submission" date="2017-03" db="EMBL/GenBank/DDBJ databases">
        <authorList>
            <person name="Afonso C.L."/>
            <person name="Miller P.J."/>
            <person name="Scott M.A."/>
            <person name="Spackman E."/>
            <person name="Goraichik I."/>
            <person name="Dimitrov K.M."/>
            <person name="Suarez D.L."/>
            <person name="Swayne D.E."/>
        </authorList>
    </citation>
    <scope>NUCLEOTIDE SEQUENCE [LARGE SCALE GENOMIC DNA]</scope>
    <source>
        <strain evidence="4 5">CECT 7023</strain>
    </source>
</reference>
<dbReference type="InterPro" id="IPR050680">
    <property type="entry name" value="YpeA/RimI_acetyltransf"/>
</dbReference>
<dbReference type="RefSeq" id="WP_085877626.1">
    <property type="nucleotide sequence ID" value="NZ_FWFZ01000002.1"/>
</dbReference>
<dbReference type="PANTHER" id="PTHR43420">
    <property type="entry name" value="ACETYLTRANSFERASE"/>
    <property type="match status" value="1"/>
</dbReference>
<dbReference type="InterPro" id="IPR016181">
    <property type="entry name" value="Acyl_CoA_acyltransferase"/>
</dbReference>
<keyword evidence="1 4" id="KW-0808">Transferase</keyword>
<dbReference type="Pfam" id="PF00583">
    <property type="entry name" value="Acetyltransf_1"/>
    <property type="match status" value="1"/>
</dbReference>
<proteinExistence type="predicted"/>
<keyword evidence="5" id="KW-1185">Reference proteome</keyword>
<evidence type="ECO:0000313" key="5">
    <source>
        <dbReference type="Proteomes" id="UP000193900"/>
    </source>
</evidence>
<accession>A0A1Y5RS83</accession>
<gene>
    <name evidence="4" type="ORF">ROA7023_00720</name>
</gene>
<evidence type="ECO:0000256" key="1">
    <source>
        <dbReference type="ARBA" id="ARBA00022679"/>
    </source>
</evidence>
<evidence type="ECO:0000313" key="4">
    <source>
        <dbReference type="EMBL" id="SLN23841.1"/>
    </source>
</evidence>
<evidence type="ECO:0000259" key="3">
    <source>
        <dbReference type="PROSITE" id="PS51186"/>
    </source>
</evidence>
<dbReference type="CDD" id="cd04301">
    <property type="entry name" value="NAT_SF"/>
    <property type="match status" value="1"/>
</dbReference>
<dbReference type="Gene3D" id="3.40.630.30">
    <property type="match status" value="1"/>
</dbReference>
<dbReference type="OrthoDB" id="9804026at2"/>
<keyword evidence="2" id="KW-0012">Acyltransferase</keyword>
<dbReference type="InterPro" id="IPR000182">
    <property type="entry name" value="GNAT_dom"/>
</dbReference>
<dbReference type="SUPFAM" id="SSF55729">
    <property type="entry name" value="Acyl-CoA N-acyltransferases (Nat)"/>
    <property type="match status" value="1"/>
</dbReference>
<feature type="domain" description="N-acetyltransferase" evidence="3">
    <location>
        <begin position="1"/>
        <end position="137"/>
    </location>
</feature>
<evidence type="ECO:0000256" key="2">
    <source>
        <dbReference type="ARBA" id="ARBA00023315"/>
    </source>
</evidence>
<name>A0A1Y5RS83_9RHOB</name>
<sequence length="140" mass="15105">MTPEALAALYAAAFDDTQPWTPRDFSDLLASPGVFLLGDARAILLGRAIAGEAELLTLATHPAQRRKGLARALIDAFHAEARSRDASDAFLEVAADNAPARALYVASRYREAGRRKGYYRRATGPAVDALLLRQVLADPN</sequence>
<dbReference type="EMBL" id="FWFZ01000002">
    <property type="protein sequence ID" value="SLN23841.1"/>
    <property type="molecule type" value="Genomic_DNA"/>
</dbReference>